<evidence type="ECO:0000313" key="2">
    <source>
        <dbReference type="Proteomes" id="UP000331127"/>
    </source>
</evidence>
<dbReference type="InterPro" id="IPR029058">
    <property type="entry name" value="AB_hydrolase_fold"/>
</dbReference>
<name>A0A5M3WMP9_9ACTN</name>
<organism evidence="1 2">
    <name type="scientific">Acrocarpospora macrocephala</name>
    <dbReference type="NCBI Taxonomy" id="150177"/>
    <lineage>
        <taxon>Bacteria</taxon>
        <taxon>Bacillati</taxon>
        <taxon>Actinomycetota</taxon>
        <taxon>Actinomycetes</taxon>
        <taxon>Streptosporangiales</taxon>
        <taxon>Streptosporangiaceae</taxon>
        <taxon>Acrocarpospora</taxon>
    </lineage>
</organism>
<comment type="caution">
    <text evidence="1">The sequence shown here is derived from an EMBL/GenBank/DDBJ whole genome shotgun (WGS) entry which is preliminary data.</text>
</comment>
<evidence type="ECO:0000313" key="1">
    <source>
        <dbReference type="EMBL" id="GES07598.1"/>
    </source>
</evidence>
<protein>
    <recommendedName>
        <fullName evidence="3">Alpha/beta hydrolase</fullName>
    </recommendedName>
</protein>
<gene>
    <name evidence="1" type="ORF">Amac_011930</name>
</gene>
<dbReference type="Proteomes" id="UP000331127">
    <property type="component" value="Unassembled WGS sequence"/>
</dbReference>
<dbReference type="SUPFAM" id="SSF53474">
    <property type="entry name" value="alpha/beta-Hydrolases"/>
    <property type="match status" value="1"/>
</dbReference>
<reference evidence="1 2" key="1">
    <citation type="submission" date="2019-10" db="EMBL/GenBank/DDBJ databases">
        <title>Whole genome shotgun sequence of Acrocarpospora macrocephala NBRC 16266.</title>
        <authorList>
            <person name="Ichikawa N."/>
            <person name="Kimura A."/>
            <person name="Kitahashi Y."/>
            <person name="Komaki H."/>
            <person name="Oguchi A."/>
        </authorList>
    </citation>
    <scope>NUCLEOTIDE SEQUENCE [LARGE SCALE GENOMIC DNA]</scope>
    <source>
        <strain evidence="1 2">NBRC 16266</strain>
    </source>
</reference>
<proteinExistence type="predicted"/>
<dbReference type="EMBL" id="BLAE01000007">
    <property type="protein sequence ID" value="GES07598.1"/>
    <property type="molecule type" value="Genomic_DNA"/>
</dbReference>
<dbReference type="RefSeq" id="WP_246268097.1">
    <property type="nucleotide sequence ID" value="NZ_BAAAHL010000041.1"/>
</dbReference>
<sequence>MGSHTLLESWYPALLDGLARAGHAPVGRDEVVMGFYGDLFRKSGARAVGSVPLDATDLTEDERDLILGWWKAAAGLEPAVPGPGDATRMRTPDILQRALNALSHSTFFAGLAEHLLILGARQVRLYISDPRIRVQARARVNTEISAATRVVVAHSLGSVVAYEALHESSEARDVTLVTLGSPLGIRGLIFDRLEPKPASGQGFWPTNVKNWVNIADQGDVVALSKGLAPFFGEALSDQLVHNGSHAHDVRPYLTARETGAAIAAGL</sequence>
<accession>A0A5M3WMP9</accession>
<keyword evidence="2" id="KW-1185">Reference proteome</keyword>
<evidence type="ECO:0008006" key="3">
    <source>
        <dbReference type="Google" id="ProtNLM"/>
    </source>
</evidence>
<dbReference type="AlphaFoldDB" id="A0A5M3WMP9"/>